<dbReference type="Proteomes" id="UP001057402">
    <property type="component" value="Chromosome 6"/>
</dbReference>
<evidence type="ECO:0000313" key="2">
    <source>
        <dbReference type="Proteomes" id="UP001057402"/>
    </source>
</evidence>
<gene>
    <name evidence="1" type="ORF">MLD38_021957</name>
</gene>
<protein>
    <submittedName>
        <fullName evidence="1">Uncharacterized protein</fullName>
    </submittedName>
</protein>
<accession>A0ACB9QH36</accession>
<reference evidence="2" key="1">
    <citation type="journal article" date="2023" name="Front. Plant Sci.">
        <title>Chromosomal-level genome assembly of Melastoma candidum provides insights into trichome evolution.</title>
        <authorList>
            <person name="Zhong Y."/>
            <person name="Wu W."/>
            <person name="Sun C."/>
            <person name="Zou P."/>
            <person name="Liu Y."/>
            <person name="Dai S."/>
            <person name="Zhou R."/>
        </authorList>
    </citation>
    <scope>NUCLEOTIDE SEQUENCE [LARGE SCALE GENOMIC DNA]</scope>
</reference>
<evidence type="ECO:0000313" key="1">
    <source>
        <dbReference type="EMBL" id="KAI4366028.1"/>
    </source>
</evidence>
<dbReference type="EMBL" id="CM042885">
    <property type="protein sequence ID" value="KAI4366028.1"/>
    <property type="molecule type" value="Genomic_DNA"/>
</dbReference>
<keyword evidence="2" id="KW-1185">Reference proteome</keyword>
<comment type="caution">
    <text evidence="1">The sequence shown here is derived from an EMBL/GenBank/DDBJ whole genome shotgun (WGS) entry which is preliminary data.</text>
</comment>
<name>A0ACB9QH36_9MYRT</name>
<proteinExistence type="predicted"/>
<sequence length="700" mass="77571">MGPLRSSIDAGVYSPIKDLRLDFEAEDGVFCFCSWVYFLDSTAFPGTVIRLVESDTKSSAPLLVVNEEKRLLLLPMFPQKEVSETPNSAWWIDIPHALAKDEFPVGKWVHVECQVSNEVLGLHVNAELMAEQPLTKPPEAGSDSSSPGKFSLVGDGVEGCLYRPSVLPSGMSAGEHYKDLPVQLSICESSITDIEVESSGIWNIVGGKASCRRNFSLDVLLLDALAQTVDEEMEVVATLVYADSGLPVVETTDADAPLLTSFDGLEFDSKDRSSKLVKGRASFKLKISQLSSKCDNRLFCIKFSLQKAGNYPFMETLTPKIRCVSRGRNGRMPSVIIWKRPSSGCLPGNGVVSSNYESAELQHGTVHEAKPSPSSKRVRLGRCDFSYEQINMECSSRIENTYQGKRGYETSPDVEMKDCKPGNNPPSDSESNDTRNLDHKNPRIAGKCMSDSAAFKYCLGGLVERAMILKEIAASGTDKELMDFAHQVSLYSGCSHHRNQINMTKKLIEDGTRTWGLIAQENHHVLWDSAVSRIHEQFASISGCSARHLTPQDLNLLRRIAGCQDYLTQENFQRLWCWLYPVAMTISSSGVNALWSSMSPKWIEGFITKQEAESSLQCQASLREPGTFVLHFPVSRSWPHPDAGCLVVTYVGSDYNLCHRLINMAHLGSPSEEQKGPRPLQELLLMEPDLSRLGRVLRSQ</sequence>
<organism evidence="1 2">
    <name type="scientific">Melastoma candidum</name>
    <dbReference type="NCBI Taxonomy" id="119954"/>
    <lineage>
        <taxon>Eukaryota</taxon>
        <taxon>Viridiplantae</taxon>
        <taxon>Streptophyta</taxon>
        <taxon>Embryophyta</taxon>
        <taxon>Tracheophyta</taxon>
        <taxon>Spermatophyta</taxon>
        <taxon>Magnoliopsida</taxon>
        <taxon>eudicotyledons</taxon>
        <taxon>Gunneridae</taxon>
        <taxon>Pentapetalae</taxon>
        <taxon>rosids</taxon>
        <taxon>malvids</taxon>
        <taxon>Myrtales</taxon>
        <taxon>Melastomataceae</taxon>
        <taxon>Melastomatoideae</taxon>
        <taxon>Melastomateae</taxon>
        <taxon>Melastoma</taxon>
    </lineage>
</organism>